<protein>
    <submittedName>
        <fullName evidence="2">Intraflagellar transport protein 57-like protein</fullName>
    </submittedName>
</protein>
<evidence type="ECO:0000256" key="1">
    <source>
        <dbReference type="SAM" id="MobiDB-lite"/>
    </source>
</evidence>
<dbReference type="EMBL" id="JTDY01003069">
    <property type="protein sequence ID" value="KOB70209.1"/>
    <property type="molecule type" value="Genomic_DNA"/>
</dbReference>
<evidence type="ECO:0000313" key="3">
    <source>
        <dbReference type="Proteomes" id="UP000037510"/>
    </source>
</evidence>
<keyword evidence="2" id="KW-0966">Cell projection</keyword>
<dbReference type="Proteomes" id="UP000037510">
    <property type="component" value="Unassembled WGS sequence"/>
</dbReference>
<feature type="region of interest" description="Disordered" evidence="1">
    <location>
        <begin position="135"/>
        <end position="165"/>
    </location>
</feature>
<keyword evidence="2" id="KW-0282">Flagellum</keyword>
<organism evidence="2 3">
    <name type="scientific">Operophtera brumata</name>
    <name type="common">Winter moth</name>
    <name type="synonym">Phalaena brumata</name>
    <dbReference type="NCBI Taxonomy" id="104452"/>
    <lineage>
        <taxon>Eukaryota</taxon>
        <taxon>Metazoa</taxon>
        <taxon>Ecdysozoa</taxon>
        <taxon>Arthropoda</taxon>
        <taxon>Hexapoda</taxon>
        <taxon>Insecta</taxon>
        <taxon>Pterygota</taxon>
        <taxon>Neoptera</taxon>
        <taxon>Endopterygota</taxon>
        <taxon>Lepidoptera</taxon>
        <taxon>Glossata</taxon>
        <taxon>Ditrysia</taxon>
        <taxon>Geometroidea</taxon>
        <taxon>Geometridae</taxon>
        <taxon>Larentiinae</taxon>
        <taxon>Operophtera</taxon>
    </lineage>
</organism>
<keyword evidence="3" id="KW-1185">Reference proteome</keyword>
<keyword evidence="2" id="KW-0969">Cilium</keyword>
<sequence>MASRRPGVKELVNVERAHAREMAEMRTRVAVELSLARTDIGGTLAETKAVRSWLGYETVKPFQGIQEIGEALKALEISIREGHGGVGEVCPDGGPKWEEIQAELSRLGTHVGNVSNQLDELRRKMNHLTERIAHTLQAPASPPSPQSENSSTERMEEDIGEMKAM</sequence>
<dbReference type="AlphaFoldDB" id="A0A0L7L4L5"/>
<gene>
    <name evidence="2" type="ORF">OBRU01_16220</name>
</gene>
<comment type="caution">
    <text evidence="2">The sequence shown here is derived from an EMBL/GenBank/DDBJ whole genome shotgun (WGS) entry which is preliminary data.</text>
</comment>
<proteinExistence type="predicted"/>
<reference evidence="2 3" key="1">
    <citation type="journal article" date="2015" name="Genome Biol. Evol.">
        <title>The genome of winter moth (Operophtera brumata) provides a genomic perspective on sexual dimorphism and phenology.</title>
        <authorList>
            <person name="Derks M.F."/>
            <person name="Smit S."/>
            <person name="Salis L."/>
            <person name="Schijlen E."/>
            <person name="Bossers A."/>
            <person name="Mateman C."/>
            <person name="Pijl A.S."/>
            <person name="de Ridder D."/>
            <person name="Groenen M.A."/>
            <person name="Visser M.E."/>
            <person name="Megens H.J."/>
        </authorList>
    </citation>
    <scope>NUCLEOTIDE SEQUENCE [LARGE SCALE GENOMIC DNA]</scope>
    <source>
        <strain evidence="2">WM2013NL</strain>
        <tissue evidence="2">Head and thorax</tissue>
    </source>
</reference>
<evidence type="ECO:0000313" key="2">
    <source>
        <dbReference type="EMBL" id="KOB70209.1"/>
    </source>
</evidence>
<name>A0A0L7L4L5_OPEBR</name>
<accession>A0A0L7L4L5</accession>